<organism evidence="1 2">
    <name type="scientific">Gossypium klotzschianum</name>
    <dbReference type="NCBI Taxonomy" id="34286"/>
    <lineage>
        <taxon>Eukaryota</taxon>
        <taxon>Viridiplantae</taxon>
        <taxon>Streptophyta</taxon>
        <taxon>Embryophyta</taxon>
        <taxon>Tracheophyta</taxon>
        <taxon>Spermatophyta</taxon>
        <taxon>Magnoliopsida</taxon>
        <taxon>eudicotyledons</taxon>
        <taxon>Gunneridae</taxon>
        <taxon>Pentapetalae</taxon>
        <taxon>rosids</taxon>
        <taxon>malvids</taxon>
        <taxon>Malvales</taxon>
        <taxon>Malvaceae</taxon>
        <taxon>Malvoideae</taxon>
        <taxon>Gossypium</taxon>
    </lineage>
</organism>
<evidence type="ECO:0008006" key="3">
    <source>
        <dbReference type="Google" id="ProtNLM"/>
    </source>
</evidence>
<sequence length="325" mass="37887">MEMSLETLSIDEGEDEVWVVAWDEDLGEKIFLLQFFNEIDIARVEKRAPWTFNNHLLISHWLMEEDDPMLVPMIHDNFWVQVHDLPPGNGEFLKNLSPARYAKAVEKEKEIDDFIFKVHLCQFQYLSSKSSSYGEENRNRMGSIIEGTTKECDEHKQYLAKGGMAREVAYVSDGERVVRFPVKASQKTTLMLLDKKPQLVRSGILRAFMLVSGDFKKILFDYEKKGGIPRDEGRMKEFRKALFECGLEDIESSSGELIDKLGCIRPYLKVWFERIKTKKRKVTKGLKKKLEELNCQERTDDVMAEIIDVKLHLNMEADQEESYRE</sequence>
<reference evidence="1 2" key="1">
    <citation type="journal article" date="2019" name="Genome Biol. Evol.">
        <title>Insights into the evolution of the New World diploid cottons (Gossypium, subgenus Houzingenia) based on genome sequencing.</title>
        <authorList>
            <person name="Grover C.E."/>
            <person name="Arick M.A. 2nd"/>
            <person name="Thrash A."/>
            <person name="Conover J.L."/>
            <person name="Sanders W.S."/>
            <person name="Peterson D.G."/>
            <person name="Frelichowski J.E."/>
            <person name="Scheffler J.A."/>
            <person name="Scheffler B.E."/>
            <person name="Wendel J.F."/>
        </authorList>
    </citation>
    <scope>NUCLEOTIDE SEQUENCE [LARGE SCALE GENOMIC DNA]</scope>
    <source>
        <strain evidence="1">57</strain>
        <tissue evidence="1">Leaf</tissue>
    </source>
</reference>
<protein>
    <recommendedName>
        <fullName evidence="3">DUF4283 domain-containing protein</fullName>
    </recommendedName>
</protein>
<dbReference type="AlphaFoldDB" id="A0A7J8VN08"/>
<gene>
    <name evidence="1" type="ORF">Goklo_004177</name>
</gene>
<dbReference type="Proteomes" id="UP000593573">
    <property type="component" value="Unassembled WGS sequence"/>
</dbReference>
<dbReference type="OrthoDB" id="1707487at2759"/>
<evidence type="ECO:0000313" key="1">
    <source>
        <dbReference type="EMBL" id="MBA0664128.1"/>
    </source>
</evidence>
<keyword evidence="2" id="KW-1185">Reference proteome</keyword>
<proteinExistence type="predicted"/>
<dbReference type="EMBL" id="JABFAB010000011">
    <property type="protein sequence ID" value="MBA0664128.1"/>
    <property type="molecule type" value="Genomic_DNA"/>
</dbReference>
<name>A0A7J8VN08_9ROSI</name>
<evidence type="ECO:0000313" key="2">
    <source>
        <dbReference type="Proteomes" id="UP000593573"/>
    </source>
</evidence>
<accession>A0A7J8VN08</accession>
<comment type="caution">
    <text evidence="1">The sequence shown here is derived from an EMBL/GenBank/DDBJ whole genome shotgun (WGS) entry which is preliminary data.</text>
</comment>